<dbReference type="PANTHER" id="PTHR10492">
    <property type="match status" value="1"/>
</dbReference>
<organism evidence="2 3">
    <name type="scientific">Heracleum sosnowskyi</name>
    <dbReference type="NCBI Taxonomy" id="360622"/>
    <lineage>
        <taxon>Eukaryota</taxon>
        <taxon>Viridiplantae</taxon>
        <taxon>Streptophyta</taxon>
        <taxon>Embryophyta</taxon>
        <taxon>Tracheophyta</taxon>
        <taxon>Spermatophyta</taxon>
        <taxon>Magnoliopsida</taxon>
        <taxon>eudicotyledons</taxon>
        <taxon>Gunneridae</taxon>
        <taxon>Pentapetalae</taxon>
        <taxon>asterids</taxon>
        <taxon>campanulids</taxon>
        <taxon>Apiales</taxon>
        <taxon>Apiaceae</taxon>
        <taxon>Apioideae</taxon>
        <taxon>apioid superclade</taxon>
        <taxon>Tordylieae</taxon>
        <taxon>Tordyliinae</taxon>
        <taxon>Heracleum</taxon>
    </lineage>
</organism>
<reference evidence="2" key="1">
    <citation type="submission" date="2023-02" db="EMBL/GenBank/DDBJ databases">
        <title>Genome of toxic invasive species Heracleum sosnowskyi carries increased number of genes despite the absence of recent whole-genome duplications.</title>
        <authorList>
            <person name="Schelkunov M."/>
            <person name="Shtratnikova V."/>
            <person name="Makarenko M."/>
            <person name="Klepikova A."/>
            <person name="Omelchenko D."/>
            <person name="Novikova G."/>
            <person name="Obukhova E."/>
            <person name="Bogdanov V."/>
            <person name="Penin A."/>
            <person name="Logacheva M."/>
        </authorList>
    </citation>
    <scope>NUCLEOTIDE SEQUENCE</scope>
    <source>
        <strain evidence="2">Hsosn_3</strain>
        <tissue evidence="2">Leaf</tissue>
    </source>
</reference>
<dbReference type="Proteomes" id="UP001237642">
    <property type="component" value="Unassembled WGS sequence"/>
</dbReference>
<gene>
    <name evidence="2" type="ORF">POM88_013895</name>
</gene>
<accession>A0AAD8IZF0</accession>
<reference evidence="2" key="2">
    <citation type="submission" date="2023-05" db="EMBL/GenBank/DDBJ databases">
        <authorList>
            <person name="Schelkunov M.I."/>
        </authorList>
    </citation>
    <scope>NUCLEOTIDE SEQUENCE</scope>
    <source>
        <strain evidence="2">Hsosn_3</strain>
        <tissue evidence="2">Leaf</tissue>
    </source>
</reference>
<proteinExistence type="predicted"/>
<evidence type="ECO:0000313" key="2">
    <source>
        <dbReference type="EMBL" id="KAK1394839.1"/>
    </source>
</evidence>
<dbReference type="EMBL" id="JAUIZM010000003">
    <property type="protein sequence ID" value="KAK1394839.1"/>
    <property type="molecule type" value="Genomic_DNA"/>
</dbReference>
<dbReference type="Pfam" id="PF14214">
    <property type="entry name" value="Helitron_like_N"/>
    <property type="match status" value="1"/>
</dbReference>
<comment type="caution">
    <text evidence="2">The sequence shown here is derived from an EMBL/GenBank/DDBJ whole genome shotgun (WGS) entry which is preliminary data.</text>
</comment>
<evidence type="ECO:0000259" key="1">
    <source>
        <dbReference type="Pfam" id="PF14214"/>
    </source>
</evidence>
<sequence>MKLDTMMNDFTKKHVLGRVLAVVYTMEFQKRGLPPAHIVLWLVAIDKLLSVEDIDNVISAEIPDKDADPVGYKVVSQFMMHGPCGAANPKCPCMSNGQCTKHYPKPFSNSTFMDDDGYALYRRRDTKMIVECNGIHLDNRHVVPYHRGLLVKYQGHINVEWCNR</sequence>
<keyword evidence="3" id="KW-1185">Reference proteome</keyword>
<dbReference type="AlphaFoldDB" id="A0AAD8IZF0"/>
<protein>
    <recommendedName>
        <fullName evidence="1">Helitron helicase-like domain-containing protein</fullName>
    </recommendedName>
</protein>
<dbReference type="PANTHER" id="PTHR10492:SF57">
    <property type="entry name" value="ATP-DEPENDENT DNA HELICASE"/>
    <property type="match status" value="1"/>
</dbReference>
<evidence type="ECO:0000313" key="3">
    <source>
        <dbReference type="Proteomes" id="UP001237642"/>
    </source>
</evidence>
<dbReference type="InterPro" id="IPR025476">
    <property type="entry name" value="Helitron_helicase-like"/>
</dbReference>
<name>A0AAD8IZF0_9APIA</name>
<feature type="domain" description="Helitron helicase-like" evidence="1">
    <location>
        <begin position="1"/>
        <end position="40"/>
    </location>
</feature>